<comment type="caution">
    <text evidence="2">The sequence shown here is derived from an EMBL/GenBank/DDBJ whole genome shotgun (WGS) entry which is preliminary data.</text>
</comment>
<evidence type="ECO:0000313" key="3">
    <source>
        <dbReference type="Proteomes" id="UP000048965"/>
    </source>
</evidence>
<feature type="compositionally biased region" description="Low complexity" evidence="1">
    <location>
        <begin position="1"/>
        <end position="14"/>
    </location>
</feature>
<evidence type="ECO:0000256" key="1">
    <source>
        <dbReference type="SAM" id="MobiDB-lite"/>
    </source>
</evidence>
<feature type="region of interest" description="Disordered" evidence="1">
    <location>
        <begin position="73"/>
        <end position="130"/>
    </location>
</feature>
<reference evidence="3" key="1">
    <citation type="submission" date="2014-09" db="EMBL/GenBank/DDBJ databases">
        <title>Whole genome shotgun sequence of Streptomyces sp. NBRC 110027.</title>
        <authorList>
            <person name="Komaki H."/>
            <person name="Ichikawa N."/>
            <person name="Katano-Makiyama Y."/>
            <person name="Hosoyama A."/>
            <person name="Hashimoto M."/>
            <person name="Uohara A."/>
            <person name="Kitahashi Y."/>
            <person name="Ohji S."/>
            <person name="Kimura A."/>
            <person name="Yamazoe A."/>
            <person name="Igarashi Y."/>
            <person name="Fujita N."/>
        </authorList>
    </citation>
    <scope>NUCLEOTIDE SEQUENCE [LARGE SCALE GENOMIC DNA]</scope>
    <source>
        <strain evidence="3">NBRC 110027</strain>
    </source>
</reference>
<gene>
    <name evidence="2" type="ORF">TPA0598_16_00180</name>
</gene>
<name>A0A0P4RHR0_9ACTN</name>
<dbReference type="Proteomes" id="UP000048965">
    <property type="component" value="Unassembled WGS sequence"/>
</dbReference>
<proteinExistence type="predicted"/>
<reference evidence="2 3" key="2">
    <citation type="journal article" date="2015" name="Stand. Genomic Sci.">
        <title>Draft genome sequence of marine-derived Streptomyces sp. TP-A0598, a producer of anti-MRSA antibiotic lydicamycins.</title>
        <authorList>
            <person name="Komaki H."/>
            <person name="Ichikawa N."/>
            <person name="Hosoyama A."/>
            <person name="Fujita N."/>
            <person name="Igarashi Y."/>
        </authorList>
    </citation>
    <scope>NUCLEOTIDE SEQUENCE [LARGE SCALE GENOMIC DNA]</scope>
    <source>
        <strain evidence="2 3">NBRC 110027</strain>
    </source>
</reference>
<protein>
    <submittedName>
        <fullName evidence="2">Uncharacterized protein</fullName>
    </submittedName>
</protein>
<organism evidence="2 3">
    <name type="scientific">Streptomyces lydicamycinicus</name>
    <dbReference type="NCBI Taxonomy" id="1546107"/>
    <lineage>
        <taxon>Bacteria</taxon>
        <taxon>Bacillati</taxon>
        <taxon>Actinomycetota</taxon>
        <taxon>Actinomycetes</taxon>
        <taxon>Kitasatosporales</taxon>
        <taxon>Streptomycetaceae</taxon>
        <taxon>Streptomyces</taxon>
    </lineage>
</organism>
<sequence length="130" mass="13583">MRDGAGAAGTPAAPRYLRGLGDRGPRVPLVLYRLGGGGQHAHPLRRHHLFPAEVVATAARRPMPGSIARACHLSGGTVPSAQHAPGPRHANPPRTGTFAKRTASTRRTPTGTVAPHSATKSHQTAEIYVS</sequence>
<dbReference type="AlphaFoldDB" id="A0A0P4RHR0"/>
<dbReference type="EMBL" id="BBNO01000016">
    <property type="protein sequence ID" value="GAO13014.1"/>
    <property type="molecule type" value="Genomic_DNA"/>
</dbReference>
<feature type="region of interest" description="Disordered" evidence="1">
    <location>
        <begin position="1"/>
        <end position="21"/>
    </location>
</feature>
<evidence type="ECO:0000313" key="2">
    <source>
        <dbReference type="EMBL" id="GAO13014.1"/>
    </source>
</evidence>
<keyword evidence="3" id="KW-1185">Reference proteome</keyword>
<accession>A0A0P4RHR0</accession>